<name>A0A1H0B7G4_9ACTN</name>
<accession>A0A1H0B7G4</accession>
<dbReference type="AlphaFoldDB" id="A0A1H0B7G4"/>
<dbReference type="CDD" id="cd06558">
    <property type="entry name" value="crotonase-like"/>
    <property type="match status" value="1"/>
</dbReference>
<dbReference type="InterPro" id="IPR053482">
    <property type="entry name" value="DPA-CoA_Dioxygenase"/>
</dbReference>
<organism evidence="2 3">
    <name type="scientific">Streptomyces wuyuanensis</name>
    <dbReference type="NCBI Taxonomy" id="1196353"/>
    <lineage>
        <taxon>Bacteria</taxon>
        <taxon>Bacillati</taxon>
        <taxon>Actinomycetota</taxon>
        <taxon>Actinomycetes</taxon>
        <taxon>Kitasatosporales</taxon>
        <taxon>Streptomycetaceae</taxon>
        <taxon>Streptomyces</taxon>
    </lineage>
</organism>
<dbReference type="Pfam" id="PF00378">
    <property type="entry name" value="ECH_1"/>
    <property type="match status" value="1"/>
</dbReference>
<dbReference type="Gene3D" id="1.20.58.1300">
    <property type="match status" value="1"/>
</dbReference>
<keyword evidence="3" id="KW-1185">Reference proteome</keyword>
<proteinExistence type="predicted"/>
<dbReference type="Gene3D" id="3.90.226.10">
    <property type="entry name" value="2-enoyl-CoA Hydratase, Chain A, domain 1"/>
    <property type="match status" value="1"/>
</dbReference>
<dbReference type="PANTHER" id="PTHR11941">
    <property type="entry name" value="ENOYL-COA HYDRATASE-RELATED"/>
    <property type="match status" value="1"/>
</dbReference>
<feature type="compositionally biased region" description="Basic and acidic residues" evidence="1">
    <location>
        <begin position="1"/>
        <end position="18"/>
    </location>
</feature>
<dbReference type="NCBIfam" id="NF042432">
    <property type="entry name" value="DHPACoAdixog_DpgC"/>
    <property type="match status" value="1"/>
</dbReference>
<dbReference type="SUPFAM" id="SSF52096">
    <property type="entry name" value="ClpP/crotonase"/>
    <property type="match status" value="1"/>
</dbReference>
<dbReference type="InterPro" id="IPR029045">
    <property type="entry name" value="ClpP/crotonase-like_dom_sf"/>
</dbReference>
<evidence type="ECO:0000256" key="1">
    <source>
        <dbReference type="SAM" id="MobiDB-lite"/>
    </source>
</evidence>
<dbReference type="GO" id="GO:0006635">
    <property type="term" value="P:fatty acid beta-oxidation"/>
    <property type="evidence" value="ECO:0007669"/>
    <property type="project" value="TreeGrafter"/>
</dbReference>
<dbReference type="Proteomes" id="UP000199063">
    <property type="component" value="Unassembled WGS sequence"/>
</dbReference>
<dbReference type="PANTHER" id="PTHR11941:SF54">
    <property type="entry name" value="ENOYL-COA HYDRATASE, MITOCHONDRIAL"/>
    <property type="match status" value="1"/>
</dbReference>
<protein>
    <submittedName>
        <fullName evidence="2">Thioesterase DpgC</fullName>
    </submittedName>
</protein>
<dbReference type="GO" id="GO:0003824">
    <property type="term" value="F:catalytic activity"/>
    <property type="evidence" value="ECO:0007669"/>
    <property type="project" value="UniProtKB-ARBA"/>
</dbReference>
<dbReference type="EMBL" id="FNHI01000026">
    <property type="protein sequence ID" value="SDN41599.1"/>
    <property type="molecule type" value="Genomic_DNA"/>
</dbReference>
<evidence type="ECO:0000313" key="2">
    <source>
        <dbReference type="EMBL" id="SDN41599.1"/>
    </source>
</evidence>
<feature type="region of interest" description="Disordered" evidence="1">
    <location>
        <begin position="1"/>
        <end position="44"/>
    </location>
</feature>
<dbReference type="InterPro" id="IPR001753">
    <property type="entry name" value="Enoyl-CoA_hydra/iso"/>
</dbReference>
<evidence type="ECO:0000313" key="3">
    <source>
        <dbReference type="Proteomes" id="UP000199063"/>
    </source>
</evidence>
<dbReference type="STRING" id="1196353.SAMN05444921_12696"/>
<gene>
    <name evidence="2" type="ORF">SAMN05444921_12696</name>
</gene>
<feature type="compositionally biased region" description="Pro residues" evidence="1">
    <location>
        <begin position="21"/>
        <end position="36"/>
    </location>
</feature>
<sequence>MSEQTRDRAGTPDGRTKDPGGPAPLPDAPAPLPDAPAPVGDLAADTETLARHTAEGERLLALLPPRPERTDFESRRATALHDACRAARQAFLALHADAVYDALTAGRTLRPRLDELAAAASLRFPGLVPDAAQLAEERDRVQAHKEGRDIDQGLFFGALLRSPVAGTHLIETMLLPAPGSAAHLTEFRRSDRLELPSVLVERRGEAAHVTFRNAHCLNAEDNRLITDLETAVDVVLLDDRVRVGVLRGGPVTHARHAGKRVFSAGINLKELRSGAISFVGFLLGRELGYINKMNRGLLRENSPFGAVSKPWVGVVDAFAIGGGMQLLLVLDRVIAEEGAFLSLPAADEGIVPGLGNLRLTRHTGARTARQIILSGRRIHTADPAADLLIDEVVPAAALDEAAEQAVRDLAGPAVAANRAMLTLAEEPLDLLRAYLAEFAVVQAHRIHSPDVLAKAERHWARSRAGTEAATTGRAAT</sequence>
<reference evidence="3" key="1">
    <citation type="submission" date="2016-10" db="EMBL/GenBank/DDBJ databases">
        <authorList>
            <person name="Varghese N."/>
            <person name="Submissions S."/>
        </authorList>
    </citation>
    <scope>NUCLEOTIDE SEQUENCE [LARGE SCALE GENOMIC DNA]</scope>
    <source>
        <strain evidence="3">CGMCC 4.7042</strain>
    </source>
</reference>